<dbReference type="Proteomes" id="UP001607303">
    <property type="component" value="Unassembled WGS sequence"/>
</dbReference>
<evidence type="ECO:0000313" key="1">
    <source>
        <dbReference type="EMBL" id="KAL2751525.1"/>
    </source>
</evidence>
<accession>A0ABD2D3I5</accession>
<dbReference type="AlphaFoldDB" id="A0ABD2D3I5"/>
<dbReference type="EMBL" id="JAYRBN010000007">
    <property type="protein sequence ID" value="KAL2751525.1"/>
    <property type="molecule type" value="Genomic_DNA"/>
</dbReference>
<gene>
    <name evidence="1" type="ORF">V1477_000683</name>
</gene>
<evidence type="ECO:0000313" key="2">
    <source>
        <dbReference type="Proteomes" id="UP001607303"/>
    </source>
</evidence>
<keyword evidence="2" id="KW-1185">Reference proteome</keyword>
<reference evidence="1 2" key="1">
    <citation type="journal article" date="2024" name="Ann. Entomol. Soc. Am.">
        <title>Genomic analyses of the southern and eastern yellowjacket wasps (Hymenoptera: Vespidae) reveal evolutionary signatures of social life.</title>
        <authorList>
            <person name="Catto M.A."/>
            <person name="Caine P.B."/>
            <person name="Orr S.E."/>
            <person name="Hunt B.G."/>
            <person name="Goodisman M.A.D."/>
        </authorList>
    </citation>
    <scope>NUCLEOTIDE SEQUENCE [LARGE SCALE GENOMIC DNA]</scope>
    <source>
        <strain evidence="1">232</strain>
        <tissue evidence="1">Head and thorax</tissue>
    </source>
</reference>
<organism evidence="1 2">
    <name type="scientific">Vespula maculifrons</name>
    <name type="common">Eastern yellow jacket</name>
    <name type="synonym">Wasp</name>
    <dbReference type="NCBI Taxonomy" id="7453"/>
    <lineage>
        <taxon>Eukaryota</taxon>
        <taxon>Metazoa</taxon>
        <taxon>Ecdysozoa</taxon>
        <taxon>Arthropoda</taxon>
        <taxon>Hexapoda</taxon>
        <taxon>Insecta</taxon>
        <taxon>Pterygota</taxon>
        <taxon>Neoptera</taxon>
        <taxon>Endopterygota</taxon>
        <taxon>Hymenoptera</taxon>
        <taxon>Apocrita</taxon>
        <taxon>Aculeata</taxon>
        <taxon>Vespoidea</taxon>
        <taxon>Vespidae</taxon>
        <taxon>Vespinae</taxon>
        <taxon>Vespula</taxon>
    </lineage>
</organism>
<comment type="caution">
    <text evidence="1">The sequence shown here is derived from an EMBL/GenBank/DDBJ whole genome shotgun (WGS) entry which is preliminary data.</text>
</comment>
<sequence>MFLFYQSLRTERGNRKTRIPFPRVQRQL</sequence>
<name>A0ABD2D3I5_VESMC</name>
<protein>
    <submittedName>
        <fullName evidence="1">Uncharacterized protein</fullName>
    </submittedName>
</protein>
<proteinExistence type="predicted"/>